<gene>
    <name evidence="1" type="ORF">PM001_LOCUS17470</name>
</gene>
<dbReference type="EMBL" id="CAKLBY020000189">
    <property type="protein sequence ID" value="CAK7932320.1"/>
    <property type="molecule type" value="Genomic_DNA"/>
</dbReference>
<organism evidence="1 2">
    <name type="scientific">Peronospora matthiolae</name>
    <dbReference type="NCBI Taxonomy" id="2874970"/>
    <lineage>
        <taxon>Eukaryota</taxon>
        <taxon>Sar</taxon>
        <taxon>Stramenopiles</taxon>
        <taxon>Oomycota</taxon>
        <taxon>Peronosporomycetes</taxon>
        <taxon>Peronosporales</taxon>
        <taxon>Peronosporaceae</taxon>
        <taxon>Peronospora</taxon>
    </lineage>
</organism>
<name>A0AAV1UCM2_9STRA</name>
<dbReference type="Proteomes" id="UP001162060">
    <property type="component" value="Unassembled WGS sequence"/>
</dbReference>
<protein>
    <submittedName>
        <fullName evidence="1">Uncharacterized protein</fullName>
    </submittedName>
</protein>
<dbReference type="AlphaFoldDB" id="A0AAV1UCM2"/>
<sequence>MLGEDTGMCKMRSRSTQCVLAAITPLHETEGVNHRCDLAKALARAGADGETREALYDDDDGVPLEVRFRAA</sequence>
<accession>A0AAV1UCM2</accession>
<evidence type="ECO:0000313" key="2">
    <source>
        <dbReference type="Proteomes" id="UP001162060"/>
    </source>
</evidence>
<proteinExistence type="predicted"/>
<evidence type="ECO:0000313" key="1">
    <source>
        <dbReference type="EMBL" id="CAK7932320.1"/>
    </source>
</evidence>
<comment type="caution">
    <text evidence="1">The sequence shown here is derived from an EMBL/GenBank/DDBJ whole genome shotgun (WGS) entry which is preliminary data.</text>
</comment>
<reference evidence="1" key="1">
    <citation type="submission" date="2024-01" db="EMBL/GenBank/DDBJ databases">
        <authorList>
            <person name="Webb A."/>
        </authorList>
    </citation>
    <scope>NUCLEOTIDE SEQUENCE</scope>
    <source>
        <strain evidence="1">Pm1</strain>
    </source>
</reference>